<name>A0A644YAX9_9ZZZZ</name>
<keyword evidence="3" id="KW-0813">Transport</keyword>
<dbReference type="SUPFAM" id="SSF52540">
    <property type="entry name" value="P-loop containing nucleoside triphosphate hydrolases"/>
    <property type="match status" value="1"/>
</dbReference>
<dbReference type="InterPro" id="IPR003439">
    <property type="entry name" value="ABC_transporter-like_ATP-bd"/>
</dbReference>
<feature type="domain" description="ABC transporter" evidence="10">
    <location>
        <begin position="40"/>
        <end position="272"/>
    </location>
</feature>
<dbReference type="GO" id="GO:0005524">
    <property type="term" value="F:ATP binding"/>
    <property type="evidence" value="ECO:0007669"/>
    <property type="project" value="UniProtKB-KW"/>
</dbReference>
<dbReference type="GO" id="GO:0042626">
    <property type="term" value="F:ATPase-coupled transmembrane transporter activity"/>
    <property type="evidence" value="ECO:0007669"/>
    <property type="project" value="TreeGrafter"/>
</dbReference>
<organism evidence="11">
    <name type="scientific">bioreactor metagenome</name>
    <dbReference type="NCBI Taxonomy" id="1076179"/>
    <lineage>
        <taxon>unclassified sequences</taxon>
        <taxon>metagenomes</taxon>
        <taxon>ecological metagenomes</taxon>
    </lineage>
</organism>
<gene>
    <name evidence="11" type="primary">btuD_159</name>
    <name evidence="11" type="ORF">SDC9_72147</name>
</gene>
<keyword evidence="4" id="KW-1003">Cell membrane</keyword>
<dbReference type="PANTHER" id="PTHR43553">
    <property type="entry name" value="HEAVY METAL TRANSPORTER"/>
    <property type="match status" value="1"/>
</dbReference>
<evidence type="ECO:0000256" key="4">
    <source>
        <dbReference type="ARBA" id="ARBA00022475"/>
    </source>
</evidence>
<dbReference type="AlphaFoldDB" id="A0A644YAX9"/>
<dbReference type="PROSITE" id="PS00211">
    <property type="entry name" value="ABC_TRANSPORTER_1"/>
    <property type="match status" value="1"/>
</dbReference>
<evidence type="ECO:0000256" key="5">
    <source>
        <dbReference type="ARBA" id="ARBA00022741"/>
    </source>
</evidence>
<dbReference type="InterPro" id="IPR027417">
    <property type="entry name" value="P-loop_NTPase"/>
</dbReference>
<evidence type="ECO:0000259" key="10">
    <source>
        <dbReference type="PROSITE" id="PS50893"/>
    </source>
</evidence>
<dbReference type="Pfam" id="PF00005">
    <property type="entry name" value="ABC_tran"/>
    <property type="match status" value="1"/>
</dbReference>
<reference evidence="11" key="1">
    <citation type="submission" date="2019-08" db="EMBL/GenBank/DDBJ databases">
        <authorList>
            <person name="Kucharzyk K."/>
            <person name="Murdoch R.W."/>
            <person name="Higgins S."/>
            <person name="Loffler F."/>
        </authorList>
    </citation>
    <scope>NUCLEOTIDE SEQUENCE</scope>
</reference>
<dbReference type="EMBL" id="VSSQ01004547">
    <property type="protein sequence ID" value="MPM25650.1"/>
    <property type="molecule type" value="Genomic_DNA"/>
</dbReference>
<dbReference type="InterPro" id="IPR003593">
    <property type="entry name" value="AAA+_ATPase"/>
</dbReference>
<comment type="caution">
    <text evidence="11">The sequence shown here is derived from an EMBL/GenBank/DDBJ whole genome shotgun (WGS) entry which is preliminary data.</text>
</comment>
<keyword evidence="9" id="KW-0175">Coiled coil</keyword>
<evidence type="ECO:0000256" key="6">
    <source>
        <dbReference type="ARBA" id="ARBA00022840"/>
    </source>
</evidence>
<comment type="similarity">
    <text evidence="2">Belongs to the ABC transporter superfamily.</text>
</comment>
<dbReference type="Gene3D" id="3.40.50.300">
    <property type="entry name" value="P-loop containing nucleotide triphosphate hydrolases"/>
    <property type="match status" value="1"/>
</dbReference>
<dbReference type="GO" id="GO:0016887">
    <property type="term" value="F:ATP hydrolysis activity"/>
    <property type="evidence" value="ECO:0007669"/>
    <property type="project" value="InterPro"/>
</dbReference>
<dbReference type="FunFam" id="3.40.50.300:FF:000224">
    <property type="entry name" value="Energy-coupling factor transporter ATP-binding protein EcfA"/>
    <property type="match status" value="1"/>
</dbReference>
<proteinExistence type="inferred from homology"/>
<dbReference type="PANTHER" id="PTHR43553:SF27">
    <property type="entry name" value="ENERGY-COUPLING FACTOR TRANSPORTER ATP-BINDING PROTEIN ECFA2"/>
    <property type="match status" value="1"/>
</dbReference>
<evidence type="ECO:0000256" key="3">
    <source>
        <dbReference type="ARBA" id="ARBA00022448"/>
    </source>
</evidence>
<sequence length="284" mass="31571">MYTLNGEFLSTPIVKIRNLAQRPTIWYSQTDMTPNQPELLSVTALNFSLSKEKHILKDVSFSVPQGSFTLLCGPNGSGKSVLLRCLKGLEQMQEGTIVLDGKDVSKDRKKRMQTIGLVFQDADTQMVGQTVEKDIRFGMENLGLDLEEQNLRLEQVLQLLDLASQRSQRPRTLSGGEKRRLAIAGVLVMDPKLLVLDEPFANLDYRSVVSVLSTLLKLQKEGHTIILVSHEVDKTLSHADQVLVLEAGRIVSSGSPREVLPTLSLHGIYLPEGAAVEDLTWLKR</sequence>
<evidence type="ECO:0000256" key="8">
    <source>
        <dbReference type="ARBA" id="ARBA00023136"/>
    </source>
</evidence>
<keyword evidence="6 11" id="KW-0067">ATP-binding</keyword>
<evidence type="ECO:0000256" key="9">
    <source>
        <dbReference type="SAM" id="Coils"/>
    </source>
</evidence>
<dbReference type="GO" id="GO:0043190">
    <property type="term" value="C:ATP-binding cassette (ABC) transporter complex"/>
    <property type="evidence" value="ECO:0007669"/>
    <property type="project" value="TreeGrafter"/>
</dbReference>
<keyword evidence="8" id="KW-0472">Membrane</keyword>
<protein>
    <submittedName>
        <fullName evidence="11">Vitamin B12 import ATP-binding protein BtuD</fullName>
    </submittedName>
</protein>
<feature type="coiled-coil region" evidence="9">
    <location>
        <begin position="139"/>
        <end position="166"/>
    </location>
</feature>
<keyword evidence="7" id="KW-1278">Translocase</keyword>
<evidence type="ECO:0000256" key="7">
    <source>
        <dbReference type="ARBA" id="ARBA00022967"/>
    </source>
</evidence>
<dbReference type="InterPro" id="IPR017871">
    <property type="entry name" value="ABC_transporter-like_CS"/>
</dbReference>
<dbReference type="InterPro" id="IPR015856">
    <property type="entry name" value="ABC_transpr_CbiO/EcfA_su"/>
</dbReference>
<dbReference type="CDD" id="cd03225">
    <property type="entry name" value="ABC_cobalt_CbiO_domain1"/>
    <property type="match status" value="1"/>
</dbReference>
<comment type="subcellular location">
    <subcellularLocation>
        <location evidence="1">Cell membrane</location>
        <topology evidence="1">Peripheral membrane protein</topology>
    </subcellularLocation>
</comment>
<evidence type="ECO:0000313" key="11">
    <source>
        <dbReference type="EMBL" id="MPM25650.1"/>
    </source>
</evidence>
<dbReference type="PROSITE" id="PS50893">
    <property type="entry name" value="ABC_TRANSPORTER_2"/>
    <property type="match status" value="1"/>
</dbReference>
<dbReference type="InterPro" id="IPR050095">
    <property type="entry name" value="ECF_ABC_transporter_ATP-bd"/>
</dbReference>
<dbReference type="SMART" id="SM00382">
    <property type="entry name" value="AAA"/>
    <property type="match status" value="1"/>
</dbReference>
<keyword evidence="5" id="KW-0547">Nucleotide-binding</keyword>
<accession>A0A644YAX9</accession>
<evidence type="ECO:0000256" key="2">
    <source>
        <dbReference type="ARBA" id="ARBA00005417"/>
    </source>
</evidence>
<evidence type="ECO:0000256" key="1">
    <source>
        <dbReference type="ARBA" id="ARBA00004202"/>
    </source>
</evidence>